<accession>I0ICF5</accession>
<dbReference type="HOGENOM" id="CLU_713417_0_0_0"/>
<keyword evidence="2" id="KW-1133">Transmembrane helix</keyword>
<evidence type="ECO:0000256" key="1">
    <source>
        <dbReference type="SAM" id="MobiDB-lite"/>
    </source>
</evidence>
<evidence type="ECO:0000313" key="4">
    <source>
        <dbReference type="Proteomes" id="UP000007881"/>
    </source>
</evidence>
<feature type="transmembrane region" description="Helical" evidence="2">
    <location>
        <begin position="128"/>
        <end position="152"/>
    </location>
</feature>
<proteinExistence type="predicted"/>
<dbReference type="RefSeq" id="WP_014436163.1">
    <property type="nucleotide sequence ID" value="NC_017080.1"/>
</dbReference>
<name>I0ICF5_PHYMF</name>
<keyword evidence="4" id="KW-1185">Reference proteome</keyword>
<feature type="compositionally biased region" description="Low complexity" evidence="1">
    <location>
        <begin position="184"/>
        <end position="199"/>
    </location>
</feature>
<evidence type="ECO:0000256" key="2">
    <source>
        <dbReference type="SAM" id="Phobius"/>
    </source>
</evidence>
<gene>
    <name evidence="3" type="ordered locus">PSMK_07840</name>
</gene>
<keyword evidence="2" id="KW-0472">Membrane</keyword>
<protein>
    <submittedName>
        <fullName evidence="3">Uncharacterized protein</fullName>
    </submittedName>
</protein>
<feature type="compositionally biased region" description="Polar residues" evidence="1">
    <location>
        <begin position="81"/>
        <end position="94"/>
    </location>
</feature>
<feature type="region of interest" description="Disordered" evidence="1">
    <location>
        <begin position="158"/>
        <end position="216"/>
    </location>
</feature>
<dbReference type="Proteomes" id="UP000007881">
    <property type="component" value="Chromosome"/>
</dbReference>
<sequence length="387" mass="39988">MITIACPKCSAKLRVDPAYQGLTCRCTHCQSLLAIPSDAARMPVRLAAEGAEGSGARRSASTASGSSRSGSSRGSSRSGTQLQDVYSGNGSTAPALNVVQPPHEAAAPTQLISLQDRGSRGGSGGHQAAILAGAIGAGVLILTLGVVIVVMITSKAPPAGPATAYASTERRSLFQPEPEPAATPPLRVAAAPAVAATPEPAKPAEAPEDPDNPMGWNTPTVLRQPIAGHTAVLVDAVEQSRGWIDDVNATLLATLSRNGDGEKVSVFYVHDGEVSRLPRQPLAPGRALRASLAKLQEQAPAAGRKGFYDGLHAALGARPDHVIVITGRREWDKAADYVLGRVTDAPSKPTFSVVSLGGPNADLDRITAATGGELDDLSPRTVRSWVR</sequence>
<dbReference type="EMBL" id="AP012338">
    <property type="protein sequence ID" value="BAM02943.1"/>
    <property type="molecule type" value="Genomic_DNA"/>
</dbReference>
<dbReference type="KEGG" id="phm:PSMK_07840"/>
<feature type="compositionally biased region" description="Low complexity" evidence="1">
    <location>
        <begin position="49"/>
        <end position="80"/>
    </location>
</feature>
<evidence type="ECO:0000313" key="3">
    <source>
        <dbReference type="EMBL" id="BAM02943.1"/>
    </source>
</evidence>
<keyword evidence="2" id="KW-0812">Transmembrane</keyword>
<dbReference type="OrthoDB" id="9779518at2"/>
<dbReference type="AlphaFoldDB" id="I0ICF5"/>
<organism evidence="3 4">
    <name type="scientific">Phycisphaera mikurensis (strain NBRC 102666 / KCTC 22515 / FYK2301M01)</name>
    <dbReference type="NCBI Taxonomy" id="1142394"/>
    <lineage>
        <taxon>Bacteria</taxon>
        <taxon>Pseudomonadati</taxon>
        <taxon>Planctomycetota</taxon>
        <taxon>Phycisphaerae</taxon>
        <taxon>Phycisphaerales</taxon>
        <taxon>Phycisphaeraceae</taxon>
        <taxon>Phycisphaera</taxon>
    </lineage>
</organism>
<reference evidence="3 4" key="1">
    <citation type="submission" date="2012-02" db="EMBL/GenBank/DDBJ databases">
        <title>Complete genome sequence of Phycisphaera mikurensis NBRC 102666.</title>
        <authorList>
            <person name="Ankai A."/>
            <person name="Hosoyama A."/>
            <person name="Terui Y."/>
            <person name="Sekine M."/>
            <person name="Fukai R."/>
            <person name="Kato Y."/>
            <person name="Nakamura S."/>
            <person name="Yamada-Narita S."/>
            <person name="Kawakoshi A."/>
            <person name="Fukunaga Y."/>
            <person name="Yamazaki S."/>
            <person name="Fujita N."/>
        </authorList>
    </citation>
    <scope>NUCLEOTIDE SEQUENCE [LARGE SCALE GENOMIC DNA]</scope>
    <source>
        <strain evidence="4">NBRC 102666 / KCTC 22515 / FYK2301M01</strain>
    </source>
</reference>
<feature type="region of interest" description="Disordered" evidence="1">
    <location>
        <begin position="49"/>
        <end position="97"/>
    </location>
</feature>